<sequence length="557" mass="59792">MLFPNLFLAAVAVTTAYAGPCKPLTGKPSSLSPSEITLSFSTSSSETSNPGDSATSEGFDSQEVTSKSTLAIDTATSRDIPTTDITTPTIVASSLESVDSHVSSLGSTTLETTATDAIPIETTVKGAIEAPTSETSVEDTASLLTSTAAETTSITSETTTAAFCARSTTVISELEDDRDAIPFCVQYLSIATHTVTEYETLQPSSVFDYELITVTADAVTKIKTAYEGVTAIETAKETKTEWDTTTVTSTRSIDTISCLDSAYTYTPPVPTFEPARGALGERGESLEVVPVAFPNEWTEAETSLACECLSLEAPSTTTTIFQTSEPATMVVASTDVVTPIETYNEIITTTSVSTSTSTVTEKRTVTSTAWIVETTFAYNNNMAYRRYSSTFNAYVFNNGFTTTWFKSQTPLFSGYTTTFTFASRGTFTLSNGDSFDSGPAALLYNAYFYAKETGKYKFSIAETIDNWGYLWVNDAAYTWNQGAWAIEGRRTGSDPTLWKSGSYEINLNKGDAIPFTYLWANGGGRGNNDMTVIAPSGRSIPGMQGSTVQACNRGRFQ</sequence>
<keyword evidence="2" id="KW-0732">Signal</keyword>
<organism evidence="4 5">
    <name type="scientific">Fusarium coffeatum</name>
    <dbReference type="NCBI Taxonomy" id="231269"/>
    <lineage>
        <taxon>Eukaryota</taxon>
        <taxon>Fungi</taxon>
        <taxon>Dikarya</taxon>
        <taxon>Ascomycota</taxon>
        <taxon>Pezizomycotina</taxon>
        <taxon>Sordariomycetes</taxon>
        <taxon>Hypocreomycetidae</taxon>
        <taxon>Hypocreales</taxon>
        <taxon>Nectriaceae</taxon>
        <taxon>Fusarium</taxon>
        <taxon>Fusarium incarnatum-equiseti species complex</taxon>
    </lineage>
</organism>
<dbReference type="GeneID" id="41999179"/>
<dbReference type="OrthoDB" id="4388755at2759"/>
<evidence type="ECO:0000259" key="3">
    <source>
        <dbReference type="PROSITE" id="PS51820"/>
    </source>
</evidence>
<gene>
    <name evidence="4" type="ORF">FIESC28_09747</name>
</gene>
<dbReference type="Pfam" id="PF10528">
    <property type="entry name" value="GLEYA"/>
    <property type="match status" value="1"/>
</dbReference>
<evidence type="ECO:0000313" key="5">
    <source>
        <dbReference type="Proteomes" id="UP000253153"/>
    </source>
</evidence>
<feature type="compositionally biased region" description="Polar residues" evidence="1">
    <location>
        <begin position="49"/>
        <end position="72"/>
    </location>
</feature>
<dbReference type="InterPro" id="IPR037524">
    <property type="entry name" value="PA14/GLEYA"/>
</dbReference>
<dbReference type="PROSITE" id="PS51820">
    <property type="entry name" value="PA14"/>
    <property type="match status" value="1"/>
</dbReference>
<dbReference type="Proteomes" id="UP000253153">
    <property type="component" value="Unassembled WGS sequence"/>
</dbReference>
<feature type="region of interest" description="Disordered" evidence="1">
    <location>
        <begin position="23"/>
        <end position="72"/>
    </location>
</feature>
<accession>A0A366R098</accession>
<dbReference type="Gene3D" id="2.60.120.1560">
    <property type="match status" value="1"/>
</dbReference>
<evidence type="ECO:0000256" key="1">
    <source>
        <dbReference type="SAM" id="MobiDB-lite"/>
    </source>
</evidence>
<evidence type="ECO:0000313" key="4">
    <source>
        <dbReference type="EMBL" id="RBR09635.1"/>
    </source>
</evidence>
<feature type="signal peptide" evidence="2">
    <location>
        <begin position="1"/>
        <end position="18"/>
    </location>
</feature>
<feature type="chain" id="PRO_5016952315" description="PA14 domain-containing protein" evidence="2">
    <location>
        <begin position="19"/>
        <end position="557"/>
    </location>
</feature>
<reference evidence="4 5" key="1">
    <citation type="submission" date="2018-06" db="EMBL/GenBank/DDBJ databases">
        <title>Fusarium incarnatum-equiseti species complex species 28.</title>
        <authorList>
            <person name="Gardiner D.M."/>
        </authorList>
    </citation>
    <scope>NUCLEOTIDE SEQUENCE [LARGE SCALE GENOMIC DNA]</scope>
    <source>
        <strain evidence="4 5">FIESC_28</strain>
    </source>
</reference>
<protein>
    <recommendedName>
        <fullName evidence="3">PA14 domain-containing protein</fullName>
    </recommendedName>
</protein>
<keyword evidence="5" id="KW-1185">Reference proteome</keyword>
<comment type="caution">
    <text evidence="4">The sequence shown here is derived from an EMBL/GenBank/DDBJ whole genome shotgun (WGS) entry which is preliminary data.</text>
</comment>
<evidence type="ECO:0000256" key="2">
    <source>
        <dbReference type="SAM" id="SignalP"/>
    </source>
</evidence>
<dbReference type="RefSeq" id="XP_031012043.1">
    <property type="nucleotide sequence ID" value="XM_031163883.1"/>
</dbReference>
<name>A0A366R098_9HYPO</name>
<feature type="compositionally biased region" description="Low complexity" evidence="1">
    <location>
        <begin position="32"/>
        <end position="48"/>
    </location>
</feature>
<dbReference type="EMBL" id="QKXC01000257">
    <property type="protein sequence ID" value="RBR09635.1"/>
    <property type="molecule type" value="Genomic_DNA"/>
</dbReference>
<dbReference type="AlphaFoldDB" id="A0A366R098"/>
<proteinExistence type="predicted"/>
<dbReference type="InterPro" id="IPR018871">
    <property type="entry name" value="GLEYA_adhesin_domain"/>
</dbReference>
<feature type="domain" description="PA14" evidence="3">
    <location>
        <begin position="386"/>
        <end position="547"/>
    </location>
</feature>